<feature type="region of interest" description="Disordered" evidence="1">
    <location>
        <begin position="63"/>
        <end position="82"/>
    </location>
</feature>
<evidence type="ECO:0000313" key="2">
    <source>
        <dbReference type="EMBL" id="MPC99231.1"/>
    </source>
</evidence>
<accession>A0A5B7JMN0</accession>
<evidence type="ECO:0000313" key="3">
    <source>
        <dbReference type="Proteomes" id="UP000324222"/>
    </source>
</evidence>
<feature type="region of interest" description="Disordered" evidence="1">
    <location>
        <begin position="25"/>
        <end position="58"/>
    </location>
</feature>
<feature type="region of interest" description="Disordered" evidence="1">
    <location>
        <begin position="95"/>
        <end position="120"/>
    </location>
</feature>
<dbReference type="Proteomes" id="UP000324222">
    <property type="component" value="Unassembled WGS sequence"/>
</dbReference>
<name>A0A5B7JMN0_PORTR</name>
<comment type="caution">
    <text evidence="2">The sequence shown here is derived from an EMBL/GenBank/DDBJ whole genome shotgun (WGS) entry which is preliminary data.</text>
</comment>
<protein>
    <submittedName>
        <fullName evidence="2">Uncharacterized protein</fullName>
    </submittedName>
</protein>
<proteinExistence type="predicted"/>
<evidence type="ECO:0000256" key="1">
    <source>
        <dbReference type="SAM" id="MobiDB-lite"/>
    </source>
</evidence>
<dbReference type="AlphaFoldDB" id="A0A5B7JMN0"/>
<gene>
    <name evidence="2" type="ORF">E2C01_094633</name>
</gene>
<sequence length="120" mass="13925">MRAKITRRYPPMNIQLLNPIIYSDNHLSYRPSKTQPIREKRSRKSTTEKKFNSNGIPVTSICRQQAESSQQPDPPSPHLTLPRTWFRNITASHQLEEQRDGVPHQPSPHVVVSYEQQKKG</sequence>
<feature type="compositionally biased region" description="Low complexity" evidence="1">
    <location>
        <begin position="103"/>
        <end position="113"/>
    </location>
</feature>
<dbReference type="EMBL" id="VSRR010117502">
    <property type="protein sequence ID" value="MPC99231.1"/>
    <property type="molecule type" value="Genomic_DNA"/>
</dbReference>
<keyword evidence="3" id="KW-1185">Reference proteome</keyword>
<organism evidence="2 3">
    <name type="scientific">Portunus trituberculatus</name>
    <name type="common">Swimming crab</name>
    <name type="synonym">Neptunus trituberculatus</name>
    <dbReference type="NCBI Taxonomy" id="210409"/>
    <lineage>
        <taxon>Eukaryota</taxon>
        <taxon>Metazoa</taxon>
        <taxon>Ecdysozoa</taxon>
        <taxon>Arthropoda</taxon>
        <taxon>Crustacea</taxon>
        <taxon>Multicrustacea</taxon>
        <taxon>Malacostraca</taxon>
        <taxon>Eumalacostraca</taxon>
        <taxon>Eucarida</taxon>
        <taxon>Decapoda</taxon>
        <taxon>Pleocyemata</taxon>
        <taxon>Brachyura</taxon>
        <taxon>Eubrachyura</taxon>
        <taxon>Portunoidea</taxon>
        <taxon>Portunidae</taxon>
        <taxon>Portuninae</taxon>
        <taxon>Portunus</taxon>
    </lineage>
</organism>
<reference evidence="2 3" key="1">
    <citation type="submission" date="2019-05" db="EMBL/GenBank/DDBJ databases">
        <title>Another draft genome of Portunus trituberculatus and its Hox gene families provides insights of decapod evolution.</title>
        <authorList>
            <person name="Jeong J.-H."/>
            <person name="Song I."/>
            <person name="Kim S."/>
            <person name="Choi T."/>
            <person name="Kim D."/>
            <person name="Ryu S."/>
            <person name="Kim W."/>
        </authorList>
    </citation>
    <scope>NUCLEOTIDE SEQUENCE [LARGE SCALE GENOMIC DNA]</scope>
    <source>
        <tissue evidence="2">Muscle</tissue>
    </source>
</reference>